<accession>A0ABS2WJD3</accession>
<keyword evidence="2" id="KW-1185">Reference proteome</keyword>
<evidence type="ECO:0000313" key="2">
    <source>
        <dbReference type="Proteomes" id="UP001177120"/>
    </source>
</evidence>
<gene>
    <name evidence="1" type="ORF">JQC72_08215</name>
</gene>
<organism evidence="1 2">
    <name type="scientific">Polycladomyces zharkentensis</name>
    <dbReference type="NCBI Taxonomy" id="2807616"/>
    <lineage>
        <taxon>Bacteria</taxon>
        <taxon>Bacillati</taxon>
        <taxon>Bacillota</taxon>
        <taxon>Bacilli</taxon>
        <taxon>Bacillales</taxon>
        <taxon>Thermoactinomycetaceae</taxon>
        <taxon>Polycladomyces</taxon>
    </lineage>
</organism>
<dbReference type="EMBL" id="JAFHAP010000008">
    <property type="protein sequence ID" value="MBN2909509.1"/>
    <property type="molecule type" value="Genomic_DNA"/>
</dbReference>
<reference evidence="1" key="1">
    <citation type="journal article" date="2024" name="Int. J. Syst. Evol. Microbiol.">
        <title>Polycladomyces zharkentensis sp. nov., a novel thermophilic cellulose- and starch-degrading member of the Bacillota from a geothermal aquifer in Kazakhstan.</title>
        <authorList>
            <person name="Mashzhan A."/>
            <person name="Kistaubayeva A."/>
            <person name="Javier-Lopez R."/>
            <person name="Bissenova U."/>
            <person name="Bissenbay A."/>
            <person name="Birkeland N.K."/>
        </authorList>
    </citation>
    <scope>NUCLEOTIDE SEQUENCE</scope>
    <source>
        <strain evidence="1">ZKZ2T</strain>
    </source>
</reference>
<proteinExistence type="predicted"/>
<sequence>MKKIIFIWMACFIILFLPMQQIDGNEETNCKVLEQIFGTKAKVENGVCKVEIARNIPITYKGIKLSPETMELEFIATFEQTNGKTVVMGEFSLLESEVTSVLDTFRKGNIDFCDTQSLDS</sequence>
<dbReference type="InterPro" id="IPR011094">
    <property type="entry name" value="Uncharacterised_LppY/LpqO"/>
</dbReference>
<evidence type="ECO:0000313" key="1">
    <source>
        <dbReference type="EMBL" id="MBN2909509.1"/>
    </source>
</evidence>
<dbReference type="Proteomes" id="UP001177120">
    <property type="component" value="Unassembled WGS sequence"/>
</dbReference>
<protein>
    <submittedName>
        <fullName evidence="1">DUF1259 domain-containing protein</fullName>
    </submittedName>
</protein>
<dbReference type="Pfam" id="PF07485">
    <property type="entry name" value="DUF1529"/>
    <property type="match status" value="1"/>
</dbReference>
<comment type="caution">
    <text evidence="1">The sequence shown here is derived from an EMBL/GenBank/DDBJ whole genome shotgun (WGS) entry which is preliminary data.</text>
</comment>
<name>A0ABS2WJD3_9BACL</name>